<dbReference type="Proteomes" id="UP001499851">
    <property type="component" value="Unassembled WGS sequence"/>
</dbReference>
<gene>
    <name evidence="5" type="ORF">GCM10009830_29080</name>
</gene>
<evidence type="ECO:0000259" key="4">
    <source>
        <dbReference type="Pfam" id="PF07992"/>
    </source>
</evidence>
<accession>A0ABP4T0F6</accession>
<dbReference type="Pfam" id="PF12831">
    <property type="entry name" value="FAD_oxidored"/>
    <property type="match status" value="1"/>
</dbReference>
<dbReference type="InterPro" id="IPR051691">
    <property type="entry name" value="Metab_Enz_Cyan_OpOx_G3PDH"/>
</dbReference>
<dbReference type="PROSITE" id="PS51257">
    <property type="entry name" value="PROKAR_LIPOPROTEIN"/>
    <property type="match status" value="1"/>
</dbReference>
<dbReference type="Gene3D" id="1.10.10.1100">
    <property type="entry name" value="BFD-like [2Fe-2S]-binding domain"/>
    <property type="match status" value="1"/>
</dbReference>
<dbReference type="InterPro" id="IPR036188">
    <property type="entry name" value="FAD/NAD-bd_sf"/>
</dbReference>
<organism evidence="5 6">
    <name type="scientific">Glycomyces endophyticus</name>
    <dbReference type="NCBI Taxonomy" id="480996"/>
    <lineage>
        <taxon>Bacteria</taxon>
        <taxon>Bacillati</taxon>
        <taxon>Actinomycetota</taxon>
        <taxon>Actinomycetes</taxon>
        <taxon>Glycomycetales</taxon>
        <taxon>Glycomycetaceae</taxon>
        <taxon>Glycomyces</taxon>
    </lineage>
</organism>
<proteinExistence type="predicted"/>
<dbReference type="EMBL" id="BAAAQF010000010">
    <property type="protein sequence ID" value="GAA1680244.1"/>
    <property type="molecule type" value="Genomic_DNA"/>
</dbReference>
<feature type="domain" description="FAD/NAD(P)-binding" evidence="4">
    <location>
        <begin position="197"/>
        <end position="415"/>
    </location>
</feature>
<evidence type="ECO:0000256" key="2">
    <source>
        <dbReference type="SAM" id="MobiDB-lite"/>
    </source>
</evidence>
<dbReference type="SUPFAM" id="SSF51905">
    <property type="entry name" value="FAD/NAD(P)-binding domain"/>
    <property type="match status" value="1"/>
</dbReference>
<comment type="caution">
    <text evidence="5">The sequence shown here is derived from an EMBL/GenBank/DDBJ whole genome shotgun (WGS) entry which is preliminary data.</text>
</comment>
<keyword evidence="6" id="KW-1185">Reference proteome</keyword>
<dbReference type="PRINTS" id="PR00368">
    <property type="entry name" value="FADPNR"/>
</dbReference>
<evidence type="ECO:0000313" key="5">
    <source>
        <dbReference type="EMBL" id="GAA1680244.1"/>
    </source>
</evidence>
<dbReference type="RefSeq" id="WP_344487577.1">
    <property type="nucleotide sequence ID" value="NZ_BAAAQF010000010.1"/>
</dbReference>
<dbReference type="PRINTS" id="PR00469">
    <property type="entry name" value="PNDRDTASEII"/>
</dbReference>
<dbReference type="PANTHER" id="PTHR42949:SF3">
    <property type="entry name" value="ANAEROBIC GLYCEROL-3-PHOSPHATE DEHYDROGENASE SUBUNIT B"/>
    <property type="match status" value="1"/>
</dbReference>
<keyword evidence="1" id="KW-0560">Oxidoreductase</keyword>
<protein>
    <recommendedName>
        <fullName evidence="7">FAD-dependent oxidoreductase</fullName>
    </recommendedName>
</protein>
<dbReference type="InterPro" id="IPR023753">
    <property type="entry name" value="FAD/NAD-binding_dom"/>
</dbReference>
<dbReference type="InterPro" id="IPR041854">
    <property type="entry name" value="BFD-like_2Fe2S-bd_dom_sf"/>
</dbReference>
<feature type="compositionally biased region" description="Low complexity" evidence="2">
    <location>
        <begin position="99"/>
        <end position="133"/>
    </location>
</feature>
<feature type="domain" description="BFD-like [2Fe-2S]-binding" evidence="3">
    <location>
        <begin position="468"/>
        <end position="518"/>
    </location>
</feature>
<sequence>MKHVLVIGAGPAGLAAAVAACDAGARVTLLDSGDGLGGQYWRHLPPQRPSRRESRLHHGWPAFERLRARLDDPAIEVVTGAQVWAIETHDPAYAPSRHTAAATAPGTTAPTVAATTPGSTGAVLDPPASAAPPHSVPRDPFANGGDAETGIVDRVAVSEDTTALNEQAPIAEAANGSEARAAVTVHAFIGPADAAGREARTFTADALVIATGAHDRTLPFPGWHLPGVFSAGAAQALAKGERIAVGRRAVVAGAGPFLLPVAQSLTAAGAHVVGVYEAARPTALAKGWLPKPWRLLAAARKGPELAGYVTHHLARRVPYRLGHAVVEARGDGRVEEVVTARLGPDWAPIPGTERTVAADAVCVSHGFTPRLELPIAAGCAIGPDRFVTVDADQATSAAGVWAAGEITGIGGVDAALVEGRIAGRRAAGAEAHHADLRHRRGTTDFARRIDAAHGIRPGWTSWLRDDTVVCRCEEVPYGRLRDTAAATDQASLRSVKLTTRAGLGICQARMCGRTVEDLTGAGGARAEDTTDRRPLAAPIRLGDLAGLATTLGKDTHV</sequence>
<dbReference type="InterPro" id="IPR007419">
    <property type="entry name" value="BFD-like_2Fe2S-bd_dom"/>
</dbReference>
<dbReference type="Gene3D" id="3.50.50.60">
    <property type="entry name" value="FAD/NAD(P)-binding domain"/>
    <property type="match status" value="3"/>
</dbReference>
<dbReference type="Pfam" id="PF07992">
    <property type="entry name" value="Pyr_redox_2"/>
    <property type="match status" value="1"/>
</dbReference>
<evidence type="ECO:0000313" key="6">
    <source>
        <dbReference type="Proteomes" id="UP001499851"/>
    </source>
</evidence>
<evidence type="ECO:0000259" key="3">
    <source>
        <dbReference type="Pfam" id="PF04324"/>
    </source>
</evidence>
<evidence type="ECO:0008006" key="7">
    <source>
        <dbReference type="Google" id="ProtNLM"/>
    </source>
</evidence>
<dbReference type="InterPro" id="IPR017224">
    <property type="entry name" value="Opine_Oxase_asu/HCN_bsu"/>
</dbReference>
<dbReference type="PANTHER" id="PTHR42949">
    <property type="entry name" value="ANAEROBIC GLYCEROL-3-PHOSPHATE DEHYDROGENASE SUBUNIT B"/>
    <property type="match status" value="1"/>
</dbReference>
<dbReference type="Pfam" id="PF04324">
    <property type="entry name" value="Fer2_BFD"/>
    <property type="match status" value="1"/>
</dbReference>
<dbReference type="PIRSF" id="PIRSF037495">
    <property type="entry name" value="Opine_OX_OoxA/HcnB"/>
    <property type="match status" value="1"/>
</dbReference>
<feature type="region of interest" description="Disordered" evidence="2">
    <location>
        <begin position="95"/>
        <end position="147"/>
    </location>
</feature>
<evidence type="ECO:0000256" key="1">
    <source>
        <dbReference type="ARBA" id="ARBA00023002"/>
    </source>
</evidence>
<reference evidence="6" key="1">
    <citation type="journal article" date="2019" name="Int. J. Syst. Evol. Microbiol.">
        <title>The Global Catalogue of Microorganisms (GCM) 10K type strain sequencing project: providing services to taxonomists for standard genome sequencing and annotation.</title>
        <authorList>
            <consortium name="The Broad Institute Genomics Platform"/>
            <consortium name="The Broad Institute Genome Sequencing Center for Infectious Disease"/>
            <person name="Wu L."/>
            <person name="Ma J."/>
        </authorList>
    </citation>
    <scope>NUCLEOTIDE SEQUENCE [LARGE SCALE GENOMIC DNA]</scope>
    <source>
        <strain evidence="6">JCM 16001</strain>
    </source>
</reference>
<name>A0ABP4T0F6_9ACTN</name>